<evidence type="ECO:0000259" key="5">
    <source>
        <dbReference type="PROSITE" id="PS50893"/>
    </source>
</evidence>
<dbReference type="SUPFAM" id="SSF52540">
    <property type="entry name" value="P-loop containing nucleoside triphosphate hydrolases"/>
    <property type="match status" value="1"/>
</dbReference>
<evidence type="ECO:0000256" key="4">
    <source>
        <dbReference type="ARBA" id="ARBA00022840"/>
    </source>
</evidence>
<protein>
    <submittedName>
        <fullName evidence="6">ATP-binding cassette domain-containing protein</fullName>
    </submittedName>
</protein>
<keyword evidence="3" id="KW-0547">Nucleotide-binding</keyword>
<dbReference type="Pfam" id="PF00005">
    <property type="entry name" value="ABC_tran"/>
    <property type="match status" value="1"/>
</dbReference>
<dbReference type="PROSITE" id="PS00211">
    <property type="entry name" value="ABC_TRANSPORTER_1"/>
    <property type="match status" value="1"/>
</dbReference>
<evidence type="ECO:0000256" key="3">
    <source>
        <dbReference type="ARBA" id="ARBA00022741"/>
    </source>
</evidence>
<dbReference type="Gene3D" id="3.40.50.300">
    <property type="entry name" value="P-loop containing nucleotide triphosphate hydrolases"/>
    <property type="match status" value="1"/>
</dbReference>
<dbReference type="InterPro" id="IPR027417">
    <property type="entry name" value="P-loop_NTPase"/>
</dbReference>
<dbReference type="RefSeq" id="WP_120204163.1">
    <property type="nucleotide sequence ID" value="NZ_CP032514.1"/>
</dbReference>
<dbReference type="EMBL" id="CP032514">
    <property type="protein sequence ID" value="AYD89576.1"/>
    <property type="molecule type" value="Genomic_DNA"/>
</dbReference>
<sequence>MDKVYDHVQVLRGASFEVPDGAVTCLVGPNGAGKTTALKALGGLVRPDGGEVQVDGAAPGTSSFPLGHLGLVLGPDHWVESRTGFHSLKGLAMTSGVPESRVRQCLEEAGIAAVRDRKVRTYSLGMRQRLSLAAAMLGQARNLVLDEPFNGLDPEGVRWLRALLRSQAEEGRAVLVSSHLLAEVEDIADRVVVLTEGRVLAQAWTDDVRRSSGVLVRSGERARVLVLARARQWQVEEHEDQDTVLIDAEIEEVQKAFSQEGLSFTEMRQASRTLEDWFFHVLEEGGQES</sequence>
<keyword evidence="4 6" id="KW-0067">ATP-binding</keyword>
<proteinExistence type="inferred from homology"/>
<evidence type="ECO:0000256" key="2">
    <source>
        <dbReference type="ARBA" id="ARBA00022448"/>
    </source>
</evidence>
<organism evidence="6 7">
    <name type="scientific">Actinomyces lilanjuaniae</name>
    <dbReference type="NCBI Taxonomy" id="2321394"/>
    <lineage>
        <taxon>Bacteria</taxon>
        <taxon>Bacillati</taxon>
        <taxon>Actinomycetota</taxon>
        <taxon>Actinomycetes</taxon>
        <taxon>Actinomycetales</taxon>
        <taxon>Actinomycetaceae</taxon>
        <taxon>Actinomyces</taxon>
    </lineage>
</organism>
<evidence type="ECO:0000313" key="7">
    <source>
        <dbReference type="Proteomes" id="UP000273001"/>
    </source>
</evidence>
<gene>
    <name evidence="6" type="ORF">D5R93_05010</name>
</gene>
<dbReference type="PANTHER" id="PTHR43335">
    <property type="entry name" value="ABC TRANSPORTER, ATP-BINDING PROTEIN"/>
    <property type="match status" value="1"/>
</dbReference>
<evidence type="ECO:0000256" key="1">
    <source>
        <dbReference type="ARBA" id="ARBA00005417"/>
    </source>
</evidence>
<dbReference type="PROSITE" id="PS50893">
    <property type="entry name" value="ABC_TRANSPORTER_2"/>
    <property type="match status" value="1"/>
</dbReference>
<name>A0ABM6Z2S4_9ACTO</name>
<dbReference type="InterPro" id="IPR003593">
    <property type="entry name" value="AAA+_ATPase"/>
</dbReference>
<keyword evidence="2" id="KW-0813">Transport</keyword>
<comment type="similarity">
    <text evidence="1">Belongs to the ABC transporter superfamily.</text>
</comment>
<dbReference type="Proteomes" id="UP000273001">
    <property type="component" value="Chromosome"/>
</dbReference>
<dbReference type="InterPro" id="IPR003439">
    <property type="entry name" value="ABC_transporter-like_ATP-bd"/>
</dbReference>
<dbReference type="InterPro" id="IPR017871">
    <property type="entry name" value="ABC_transporter-like_CS"/>
</dbReference>
<feature type="domain" description="ABC transporter" evidence="5">
    <location>
        <begin position="1"/>
        <end position="221"/>
    </location>
</feature>
<reference evidence="6 7" key="1">
    <citation type="submission" date="2018-09" db="EMBL/GenBank/DDBJ databases">
        <authorList>
            <person name="Li J."/>
        </authorList>
    </citation>
    <scope>NUCLEOTIDE SEQUENCE [LARGE SCALE GENOMIC DNA]</scope>
    <source>
        <strain evidence="6 7">2129</strain>
    </source>
</reference>
<accession>A0ABM6Z2S4</accession>
<keyword evidence="7" id="KW-1185">Reference proteome</keyword>
<dbReference type="PANTHER" id="PTHR43335:SF4">
    <property type="entry name" value="ABC TRANSPORTER, ATP-BINDING PROTEIN"/>
    <property type="match status" value="1"/>
</dbReference>
<dbReference type="GO" id="GO:0005524">
    <property type="term" value="F:ATP binding"/>
    <property type="evidence" value="ECO:0007669"/>
    <property type="project" value="UniProtKB-KW"/>
</dbReference>
<dbReference type="SMART" id="SM00382">
    <property type="entry name" value="AAA"/>
    <property type="match status" value="1"/>
</dbReference>
<evidence type="ECO:0000313" key="6">
    <source>
        <dbReference type="EMBL" id="AYD89576.1"/>
    </source>
</evidence>